<evidence type="ECO:0000256" key="12">
    <source>
        <dbReference type="ARBA" id="ARBA00022958"/>
    </source>
</evidence>
<comment type="cofactor">
    <cofactor evidence="2">
        <name>K(+)</name>
        <dbReference type="ChEBI" id="CHEBI:29103"/>
    </cofactor>
</comment>
<keyword evidence="7 16" id="KW-0963">Cytoplasm</keyword>
<evidence type="ECO:0000313" key="18">
    <source>
        <dbReference type="Proteomes" id="UP000541421"/>
    </source>
</evidence>
<dbReference type="EC" id="2.7.1.33" evidence="6 16"/>
<comment type="function">
    <text evidence="16">Catalyzes the phosphorylation of pantothenate (Pan), the first step in CoA biosynthesis.</text>
</comment>
<keyword evidence="18" id="KW-1185">Reference proteome</keyword>
<evidence type="ECO:0000256" key="3">
    <source>
        <dbReference type="ARBA" id="ARBA00004496"/>
    </source>
</evidence>
<evidence type="ECO:0000256" key="5">
    <source>
        <dbReference type="ARBA" id="ARBA00011738"/>
    </source>
</evidence>
<sequence>MKKGFFLLMDSGNSRLKCRAVDALWSPSKRDIQQNTKSGSAVSHPISQESLAHATIPNDQLVSLQEILKHWISTFGEIVQVYAVSVASEQIRQIIETQINAVGGCVQWLQVARSELGLQNAYDVQQMGKDRWYGVLGAYVHHVQHSMENHAVINSKEKNKLAGANNAFLYISFGTATTIDVVVGQQYLGGVIFPGVQLMQHSLFHGTAQLPEIHLHEKRADVFPTNTEKAIESGIVIAQAGAVLRQIQRVYEQYQVVPTLYVSGGARYAVMQEIRQAYAQWEAMSSVDALPALQIIELEAPVLDGIQAWVVNHID</sequence>
<dbReference type="CDD" id="cd24015">
    <property type="entry name" value="ASKHA_NBD_PanK-III"/>
    <property type="match status" value="1"/>
</dbReference>
<dbReference type="Gene3D" id="3.30.420.40">
    <property type="match status" value="2"/>
</dbReference>
<feature type="binding site" evidence="16">
    <location>
        <position position="175"/>
    </location>
    <ligand>
        <name>ATP</name>
        <dbReference type="ChEBI" id="CHEBI:30616"/>
    </ligand>
</feature>
<feature type="binding site" evidence="16">
    <location>
        <position position="227"/>
    </location>
    <ligand>
        <name>substrate</name>
    </ligand>
</feature>
<dbReference type="GO" id="GO:0005524">
    <property type="term" value="F:ATP binding"/>
    <property type="evidence" value="ECO:0007669"/>
    <property type="project" value="UniProtKB-UniRule"/>
</dbReference>
<evidence type="ECO:0000256" key="6">
    <source>
        <dbReference type="ARBA" id="ARBA00012102"/>
    </source>
</evidence>
<feature type="active site" description="Proton acceptor" evidence="16">
    <location>
        <position position="130"/>
    </location>
</feature>
<evidence type="ECO:0000256" key="13">
    <source>
        <dbReference type="ARBA" id="ARBA00022993"/>
    </source>
</evidence>
<comment type="similarity">
    <text evidence="14 16">Belongs to the type III pantothenate kinase family.</text>
</comment>
<evidence type="ECO:0000256" key="7">
    <source>
        <dbReference type="ARBA" id="ARBA00022490"/>
    </source>
</evidence>
<evidence type="ECO:0000313" key="17">
    <source>
        <dbReference type="EMBL" id="NOL48672.1"/>
    </source>
</evidence>
<dbReference type="InterPro" id="IPR043129">
    <property type="entry name" value="ATPase_NBD"/>
</dbReference>
<evidence type="ECO:0000256" key="16">
    <source>
        <dbReference type="HAMAP-Rule" id="MF_01274"/>
    </source>
</evidence>
<dbReference type="GO" id="GO:0015937">
    <property type="term" value="P:coenzyme A biosynthetic process"/>
    <property type="evidence" value="ECO:0007669"/>
    <property type="project" value="UniProtKB-UniRule"/>
</dbReference>
<evidence type="ECO:0000256" key="2">
    <source>
        <dbReference type="ARBA" id="ARBA00001958"/>
    </source>
</evidence>
<protein>
    <recommendedName>
        <fullName evidence="15 16">Type III pantothenate kinase</fullName>
        <ecNumber evidence="6 16">2.7.1.33</ecNumber>
    </recommendedName>
    <alternativeName>
        <fullName evidence="16">PanK-III</fullName>
    </alternativeName>
    <alternativeName>
        <fullName evidence="16">Pantothenic acid kinase</fullName>
    </alternativeName>
</protein>
<organism evidence="17 18">
    <name type="scientific">Pelistega europaea</name>
    <dbReference type="NCBI Taxonomy" id="106147"/>
    <lineage>
        <taxon>Bacteria</taxon>
        <taxon>Pseudomonadati</taxon>
        <taxon>Pseudomonadota</taxon>
        <taxon>Betaproteobacteria</taxon>
        <taxon>Burkholderiales</taxon>
        <taxon>Alcaligenaceae</taxon>
        <taxon>Pelistega</taxon>
    </lineage>
</organism>
<evidence type="ECO:0000256" key="14">
    <source>
        <dbReference type="ARBA" id="ARBA00038036"/>
    </source>
</evidence>
<dbReference type="InterPro" id="IPR004619">
    <property type="entry name" value="Type_III_PanK"/>
</dbReference>
<comment type="caution">
    <text evidence="17">The sequence shown here is derived from an EMBL/GenBank/DDBJ whole genome shotgun (WGS) entry which is preliminary data.</text>
</comment>
<dbReference type="EMBL" id="JABGBO010000001">
    <property type="protein sequence ID" value="NOL48672.1"/>
    <property type="molecule type" value="Genomic_DNA"/>
</dbReference>
<evidence type="ECO:0000256" key="8">
    <source>
        <dbReference type="ARBA" id="ARBA00022679"/>
    </source>
</evidence>
<keyword evidence="10 16" id="KW-0418">Kinase</keyword>
<dbReference type="AlphaFoldDB" id="A0A7Y4P355"/>
<dbReference type="HAMAP" id="MF_01274">
    <property type="entry name" value="Pantothen_kinase_3"/>
    <property type="match status" value="1"/>
</dbReference>
<feature type="binding site" evidence="16">
    <location>
        <position position="122"/>
    </location>
    <ligand>
        <name>substrate</name>
    </ligand>
</feature>
<evidence type="ECO:0000256" key="11">
    <source>
        <dbReference type="ARBA" id="ARBA00022840"/>
    </source>
</evidence>
<gene>
    <name evidence="16" type="primary">coaX</name>
    <name evidence="17" type="ORF">HKX40_00765</name>
</gene>
<evidence type="ECO:0000256" key="9">
    <source>
        <dbReference type="ARBA" id="ARBA00022741"/>
    </source>
</evidence>
<evidence type="ECO:0000256" key="4">
    <source>
        <dbReference type="ARBA" id="ARBA00005225"/>
    </source>
</evidence>
<dbReference type="UniPathway" id="UPA00241">
    <property type="reaction ID" value="UER00352"/>
</dbReference>
<evidence type="ECO:0000256" key="15">
    <source>
        <dbReference type="ARBA" id="ARBA00040883"/>
    </source>
</evidence>
<comment type="subunit">
    <text evidence="5 16">Homodimer.</text>
</comment>
<dbReference type="PANTHER" id="PTHR34265">
    <property type="entry name" value="TYPE III PANTOTHENATE KINASE"/>
    <property type="match status" value="1"/>
</dbReference>
<keyword evidence="9 16" id="KW-0547">Nucleotide-binding</keyword>
<feature type="binding site" evidence="16">
    <location>
        <begin position="10"/>
        <end position="17"/>
    </location>
    <ligand>
        <name>ATP</name>
        <dbReference type="ChEBI" id="CHEBI:30616"/>
    </ligand>
</feature>
<dbReference type="Pfam" id="PF03309">
    <property type="entry name" value="Pan_kinase"/>
    <property type="match status" value="1"/>
</dbReference>
<accession>A0A7Y4P355</accession>
<dbReference type="PANTHER" id="PTHR34265:SF1">
    <property type="entry name" value="TYPE III PANTOTHENATE KINASE"/>
    <property type="match status" value="1"/>
</dbReference>
<keyword evidence="11 16" id="KW-0067">ATP-binding</keyword>
<comment type="subcellular location">
    <subcellularLocation>
        <location evidence="3 16">Cytoplasm</location>
    </subcellularLocation>
</comment>
<comment type="cofactor">
    <cofactor evidence="16">
        <name>NH4(+)</name>
        <dbReference type="ChEBI" id="CHEBI:28938"/>
    </cofactor>
    <cofactor evidence="16">
        <name>K(+)</name>
        <dbReference type="ChEBI" id="CHEBI:29103"/>
    </cofactor>
    <text evidence="16">A monovalent cation. Ammonium or potassium.</text>
</comment>
<proteinExistence type="inferred from homology"/>
<comment type="pathway">
    <text evidence="4 16">Cofactor biosynthesis; coenzyme A biosynthesis; CoA from (R)-pantothenate: step 1/5.</text>
</comment>
<dbReference type="SUPFAM" id="SSF53067">
    <property type="entry name" value="Actin-like ATPase domain"/>
    <property type="match status" value="2"/>
</dbReference>
<dbReference type="RefSeq" id="WP_171587657.1">
    <property type="nucleotide sequence ID" value="NZ_JABGBO010000001.1"/>
</dbReference>
<comment type="caution">
    <text evidence="16">Lacks conserved residue(s) required for the propagation of feature annotation.</text>
</comment>
<keyword evidence="8 16" id="KW-0808">Transferase</keyword>
<dbReference type="GO" id="GO:0004594">
    <property type="term" value="F:pantothenate kinase activity"/>
    <property type="evidence" value="ECO:0007669"/>
    <property type="project" value="UniProtKB-UniRule"/>
</dbReference>
<dbReference type="GO" id="GO:0005737">
    <property type="term" value="C:cytoplasm"/>
    <property type="evidence" value="ECO:0007669"/>
    <property type="project" value="UniProtKB-SubCell"/>
</dbReference>
<reference evidence="17 18" key="1">
    <citation type="submission" date="2020-05" db="EMBL/GenBank/DDBJ databases">
        <authorList>
            <person name="Niu N."/>
        </authorList>
    </citation>
    <scope>NUCLEOTIDE SEQUENCE [LARGE SCALE GENOMIC DNA]</scope>
    <source>
        <strain evidence="17 18">LMG10982</strain>
    </source>
</reference>
<keyword evidence="13 16" id="KW-0173">Coenzyme A biosynthesis</keyword>
<comment type="catalytic activity">
    <reaction evidence="1 16">
        <text>(R)-pantothenate + ATP = (R)-4'-phosphopantothenate + ADP + H(+)</text>
        <dbReference type="Rhea" id="RHEA:16373"/>
        <dbReference type="ChEBI" id="CHEBI:10986"/>
        <dbReference type="ChEBI" id="CHEBI:15378"/>
        <dbReference type="ChEBI" id="CHEBI:29032"/>
        <dbReference type="ChEBI" id="CHEBI:30616"/>
        <dbReference type="ChEBI" id="CHEBI:456216"/>
        <dbReference type="EC" id="2.7.1.33"/>
    </reaction>
</comment>
<evidence type="ECO:0000256" key="10">
    <source>
        <dbReference type="ARBA" id="ARBA00022777"/>
    </source>
</evidence>
<keyword evidence="12 16" id="KW-0630">Potassium</keyword>
<dbReference type="Proteomes" id="UP000541421">
    <property type="component" value="Unassembled WGS sequence"/>
</dbReference>
<evidence type="ECO:0000256" key="1">
    <source>
        <dbReference type="ARBA" id="ARBA00001206"/>
    </source>
</evidence>
<name>A0A7Y4P355_9BURK</name>
<feature type="binding site" evidence="16">
    <location>
        <begin position="128"/>
        <end position="131"/>
    </location>
    <ligand>
        <name>substrate</name>
    </ligand>
</feature>